<proteinExistence type="predicted"/>
<dbReference type="Proteomes" id="UP000002941">
    <property type="component" value="Unassembled WGS sequence"/>
</dbReference>
<dbReference type="RefSeq" id="WP_008730597.1">
    <property type="nucleotide sequence ID" value="NZ_AKFT01000058.1"/>
</dbReference>
<dbReference type="eggNOG" id="COG0433">
    <property type="taxonomic scope" value="Bacteria"/>
</dbReference>
<dbReference type="Gene3D" id="3.40.50.300">
    <property type="entry name" value="P-loop containing nucleotide triphosphate hydrolases"/>
    <property type="match status" value="1"/>
</dbReference>
<feature type="transmembrane region" description="Helical" evidence="2">
    <location>
        <begin position="233"/>
        <end position="252"/>
    </location>
</feature>
<keyword evidence="2" id="KW-0812">Transmembrane</keyword>
<dbReference type="InterPro" id="IPR027417">
    <property type="entry name" value="P-loop_NTPase"/>
</dbReference>
<evidence type="ECO:0000256" key="1">
    <source>
        <dbReference type="SAM" id="MobiDB-lite"/>
    </source>
</evidence>
<feature type="transmembrane region" description="Helical" evidence="2">
    <location>
        <begin position="206"/>
        <end position="227"/>
    </location>
</feature>
<keyword evidence="2" id="KW-1133">Transmembrane helix</keyword>
<comment type="caution">
    <text evidence="3">The sequence shown here is derived from an EMBL/GenBank/DDBJ whole genome shotgun (WGS) entry which is preliminary data.</text>
</comment>
<evidence type="ECO:0000313" key="3">
    <source>
        <dbReference type="EMBL" id="EJF46505.1"/>
    </source>
</evidence>
<dbReference type="SUPFAM" id="SSF52540">
    <property type="entry name" value="P-loop containing nucleoside triphosphate hydrolases"/>
    <property type="match status" value="1"/>
</dbReference>
<evidence type="ECO:0000256" key="2">
    <source>
        <dbReference type="SAM" id="Phobius"/>
    </source>
</evidence>
<feature type="region of interest" description="Disordered" evidence="1">
    <location>
        <begin position="309"/>
        <end position="329"/>
    </location>
</feature>
<keyword evidence="4" id="KW-1185">Reference proteome</keyword>
<name>J1HKL9_9ACTO</name>
<protein>
    <submittedName>
        <fullName evidence="3">AAA-like domain protein</fullName>
    </submittedName>
</protein>
<evidence type="ECO:0000313" key="4">
    <source>
        <dbReference type="Proteomes" id="UP000002941"/>
    </source>
</evidence>
<keyword evidence="2" id="KW-0472">Membrane</keyword>
<sequence length="776" mass="83011">MRSFKPAGAWRLTRTSAIAELSDYTAQSESFAATLKGPCALLIRREGDELVDYLLTRQSDRVPADALAVATGAAAVQVDVPQPLLGVRAVAVVHGDGVTGRSTLAGVDPANASRVLDRVMGDDEEVMVVLARMTPRQRRRWADYAHDMEGNTEHHSTKSHVPLWATVVTTAANEERATDLRAHVVDALPGWDTATRADTGDRSRTVQALGGLAFGAVIVSFLLPVTWPSLLVAALRWLATGLALAAAVRHLVPSAAMRAARTCARGLIPVPNPAKRRFTDRTTWPAGRLVIPMSAPVVCSLAAPQAGAATGSTSTRERTVPPQLMTTRGPCIGTDPADRTVRLDQRHLWGGVAAVGAAGTGKSVLLRALFGWLLVHREHHSTTAALVVETKPDGLASYESVAQAAEHLDEVLIIEAADPNSPAIDIFARPGDDPIRRAAFVADTWAAAFGDGAIMGRSREVISAVVAAGLVLDTQAFDDYDRARAEGNDVEPLPERSWFWAGAVLTGRMGETSGQTLAACLHEQAVRQGEDSWAARVYAGLGIIWGPQVTPAGRRTLTEAARNKFDQLGEMASFLAPVGRGAVTWDESISGFHVTILGTGPSRSSGRQLTGAMTRWLTAMAGYTMRSAVERTCFGWGAAGREVAVMCDEFKSFAGWAPDVARWWKDDGRSYGVLPWFATQYLEQLRAIDPALLSSFLSYQTFISLRQDDVTAAEAIARQMGRDGAQWSATDVTTLAQFVAAVTTMSEGRPLPAFTMSTLDVEGDPEAFITAVRGTA</sequence>
<dbReference type="AlphaFoldDB" id="J1HKL9"/>
<reference evidence="3 4" key="1">
    <citation type="submission" date="2012-05" db="EMBL/GenBank/DDBJ databases">
        <authorList>
            <person name="Harkins D.M."/>
            <person name="Madupu R."/>
            <person name="Durkin A.S."/>
            <person name="Torralba M."/>
            <person name="Methe B."/>
            <person name="Sutton G.G."/>
            <person name="Nelson K.E."/>
        </authorList>
    </citation>
    <scope>NUCLEOTIDE SEQUENCE [LARGE SCALE GENOMIC DNA]</scope>
    <source>
        <strain evidence="3 4">F0489</strain>
    </source>
</reference>
<gene>
    <name evidence="3" type="ORF">HMPREF1318_1684</name>
</gene>
<accession>J1HKL9</accession>
<dbReference type="OrthoDB" id="3268000at2"/>
<organism evidence="3 4">
    <name type="scientific">Actinomyces massiliensis F0489</name>
    <dbReference type="NCBI Taxonomy" id="1125718"/>
    <lineage>
        <taxon>Bacteria</taxon>
        <taxon>Bacillati</taxon>
        <taxon>Actinomycetota</taxon>
        <taxon>Actinomycetes</taxon>
        <taxon>Actinomycetales</taxon>
        <taxon>Actinomycetaceae</taxon>
        <taxon>Actinomyces</taxon>
    </lineage>
</organism>
<dbReference type="EMBL" id="AKFT01000058">
    <property type="protein sequence ID" value="EJF46505.1"/>
    <property type="molecule type" value="Genomic_DNA"/>
</dbReference>
<dbReference type="PATRIC" id="fig|1125718.3.peg.856"/>